<evidence type="ECO:0000256" key="1">
    <source>
        <dbReference type="SAM" id="Phobius"/>
    </source>
</evidence>
<dbReference type="EMBL" id="DTIY01000028">
    <property type="protein sequence ID" value="HGY39011.1"/>
    <property type="molecule type" value="Genomic_DNA"/>
</dbReference>
<comment type="caution">
    <text evidence="2">The sequence shown here is derived from an EMBL/GenBank/DDBJ whole genome shotgun (WGS) entry which is preliminary data.</text>
</comment>
<keyword evidence="1" id="KW-0812">Transmembrane</keyword>
<feature type="transmembrane region" description="Helical" evidence="1">
    <location>
        <begin position="12"/>
        <end position="30"/>
    </location>
</feature>
<organism evidence="2">
    <name type="scientific">Candidatus Caldatribacterium saccharofermentans</name>
    <dbReference type="NCBI Taxonomy" id="1454753"/>
    <lineage>
        <taxon>Bacteria</taxon>
        <taxon>Pseudomonadati</taxon>
        <taxon>Atribacterota</taxon>
        <taxon>Atribacteria</taxon>
        <taxon>Atribacterales</taxon>
        <taxon>Candidatus Caldatribacteriaceae</taxon>
        <taxon>Candidatus Caldatribacterium</taxon>
    </lineage>
</organism>
<sequence>MVTQRNPGTARILLQILIAVWICVAFLLSGCGGNLPISAPHLTAEEKALLRRYGRSEERVVRWPDGNIGVYDTTGQRELVQAALDYWNAVIGGPVMFRLSDNPEAPVKINLIDSPYAARTQLYTDSSSQIYGATVEISLRHSQNPEIYVITIADVTGLNTLAISEDYGYIDFEEPAIRDLARRVLRAMYRVPPGYPLED</sequence>
<keyword evidence="1" id="KW-1133">Transmembrane helix</keyword>
<name>A0A7V4TFS4_9BACT</name>
<reference evidence="2" key="1">
    <citation type="journal article" date="2020" name="mSystems">
        <title>Genome- and Community-Level Interaction Insights into Carbon Utilization and Element Cycling Functions of Hydrothermarchaeota in Hydrothermal Sediment.</title>
        <authorList>
            <person name="Zhou Z."/>
            <person name="Liu Y."/>
            <person name="Xu W."/>
            <person name="Pan J."/>
            <person name="Luo Z.H."/>
            <person name="Li M."/>
        </authorList>
    </citation>
    <scope>NUCLEOTIDE SEQUENCE [LARGE SCALE GENOMIC DNA]</scope>
    <source>
        <strain evidence="2">SpSt-82</strain>
    </source>
</reference>
<accession>A0A7V4TFS4</accession>
<protein>
    <submittedName>
        <fullName evidence="2">Uncharacterized protein</fullName>
    </submittedName>
</protein>
<dbReference type="PROSITE" id="PS51257">
    <property type="entry name" value="PROKAR_LIPOPROTEIN"/>
    <property type="match status" value="1"/>
</dbReference>
<proteinExistence type="predicted"/>
<evidence type="ECO:0000313" key="2">
    <source>
        <dbReference type="EMBL" id="HGY39011.1"/>
    </source>
</evidence>
<gene>
    <name evidence="2" type="ORF">ENW11_04290</name>
</gene>
<keyword evidence="1" id="KW-0472">Membrane</keyword>
<dbReference type="AlphaFoldDB" id="A0A7V4TFS4"/>